<dbReference type="AlphaFoldDB" id="A0AAP0LSH6"/>
<keyword evidence="1" id="KW-0472">Membrane</keyword>
<evidence type="ECO:0000313" key="2">
    <source>
        <dbReference type="EMBL" id="KAK9183344.1"/>
    </source>
</evidence>
<dbReference type="Proteomes" id="UP001428341">
    <property type="component" value="Unassembled WGS sequence"/>
</dbReference>
<evidence type="ECO:0000256" key="1">
    <source>
        <dbReference type="SAM" id="Phobius"/>
    </source>
</evidence>
<accession>A0AAP0LSH6</accession>
<gene>
    <name evidence="2" type="ORF">WN944_026495</name>
</gene>
<proteinExistence type="predicted"/>
<feature type="transmembrane region" description="Helical" evidence="1">
    <location>
        <begin position="149"/>
        <end position="170"/>
    </location>
</feature>
<dbReference type="InterPro" id="IPR045112">
    <property type="entry name" value="PPAN-like"/>
</dbReference>
<protein>
    <submittedName>
        <fullName evidence="2">Uncharacterized protein</fullName>
    </submittedName>
</protein>
<dbReference type="GO" id="GO:0000027">
    <property type="term" value="P:ribosomal large subunit assembly"/>
    <property type="evidence" value="ECO:0007669"/>
    <property type="project" value="TreeGrafter"/>
</dbReference>
<dbReference type="GO" id="GO:0019843">
    <property type="term" value="F:rRNA binding"/>
    <property type="evidence" value="ECO:0007669"/>
    <property type="project" value="TreeGrafter"/>
</dbReference>
<dbReference type="PANTHER" id="PTHR12661:SF5">
    <property type="entry name" value="SUPPRESSOR OF SWI4 1 HOMOLOG"/>
    <property type="match status" value="1"/>
</dbReference>
<name>A0AAP0LSH6_9ROSI</name>
<keyword evidence="1" id="KW-1133">Transmembrane helix</keyword>
<keyword evidence="3" id="KW-1185">Reference proteome</keyword>
<comment type="caution">
    <text evidence="2">The sequence shown here is derived from an EMBL/GenBank/DDBJ whole genome shotgun (WGS) entry which is preliminary data.</text>
</comment>
<dbReference type="PANTHER" id="PTHR12661">
    <property type="entry name" value="PETER PAN-RELATED"/>
    <property type="match status" value="1"/>
</dbReference>
<reference evidence="2 3" key="1">
    <citation type="submission" date="2024-05" db="EMBL/GenBank/DDBJ databases">
        <title>Haplotype-resolved chromosome-level genome assembly of Huyou (Citrus changshanensis).</title>
        <authorList>
            <person name="Miao C."/>
            <person name="Chen W."/>
            <person name="Wu Y."/>
            <person name="Wang L."/>
            <person name="Zhao S."/>
            <person name="Grierson D."/>
            <person name="Xu C."/>
            <person name="Chen K."/>
        </authorList>
    </citation>
    <scope>NUCLEOTIDE SEQUENCE [LARGE SCALE GENOMIC DNA]</scope>
    <source>
        <strain evidence="2">01-14</strain>
        <tissue evidence="2">Leaf</tissue>
    </source>
</reference>
<organism evidence="2 3">
    <name type="scientific">Citrus x changshan-huyou</name>
    <dbReference type="NCBI Taxonomy" id="2935761"/>
    <lineage>
        <taxon>Eukaryota</taxon>
        <taxon>Viridiplantae</taxon>
        <taxon>Streptophyta</taxon>
        <taxon>Embryophyta</taxon>
        <taxon>Tracheophyta</taxon>
        <taxon>Spermatophyta</taxon>
        <taxon>Magnoliopsida</taxon>
        <taxon>eudicotyledons</taxon>
        <taxon>Gunneridae</taxon>
        <taxon>Pentapetalae</taxon>
        <taxon>rosids</taxon>
        <taxon>malvids</taxon>
        <taxon>Sapindales</taxon>
        <taxon>Rutaceae</taxon>
        <taxon>Aurantioideae</taxon>
        <taxon>Citrus</taxon>
    </lineage>
</organism>
<keyword evidence="1" id="KW-0812">Transmembrane</keyword>
<dbReference type="GO" id="GO:0030687">
    <property type="term" value="C:preribosome, large subunit precursor"/>
    <property type="evidence" value="ECO:0007669"/>
    <property type="project" value="TreeGrafter"/>
</dbReference>
<sequence length="300" mass="33376">MVPFCVFKRKAAWFFQAACNGFKKVDAPTHIDLRFKILKDFLNVEGPMGATHFLILSKTEAAPYLMVASAPRGPNLTLQVNLSAYQRIVLLNYNKKIQNSLILGIILLDYNQAGCGSESEADDEAATVALRSDLGRVIRASTKSAGVHIYMSWLGFKLVLVVFVLLAATAQNKCTALVCSCYVPSRSFSSRSGEDSDRGNISKRRLCAENKRGDGVTEKLHSNNNIDETQGQDKSIDGCWNGLDHDIKPTNLKSNLKKTTMTEFEAENQEFKKTTEKRKVVTWPDANGKDIAHVHEFEPR</sequence>
<evidence type="ECO:0000313" key="3">
    <source>
        <dbReference type="Proteomes" id="UP001428341"/>
    </source>
</evidence>
<dbReference type="EMBL" id="JBCGBO010000024">
    <property type="protein sequence ID" value="KAK9183344.1"/>
    <property type="molecule type" value="Genomic_DNA"/>
</dbReference>